<dbReference type="Pfam" id="PF08544">
    <property type="entry name" value="GHMP_kinases_C"/>
    <property type="match status" value="1"/>
</dbReference>
<dbReference type="Pfam" id="PF00288">
    <property type="entry name" value="GHMP_kinases_N"/>
    <property type="match status" value="1"/>
</dbReference>
<dbReference type="RefSeq" id="WP_072934721.1">
    <property type="nucleotide sequence ID" value="NZ_FQUG01000003.1"/>
</dbReference>
<feature type="active site" evidence="9">
    <location>
        <position position="134"/>
    </location>
</feature>
<proteinExistence type="inferred from homology"/>
<dbReference type="GO" id="GO:0016114">
    <property type="term" value="P:terpenoid biosynthetic process"/>
    <property type="evidence" value="ECO:0007669"/>
    <property type="project" value="UniProtKB-UniRule"/>
</dbReference>
<dbReference type="InterPro" id="IPR006204">
    <property type="entry name" value="GHMP_kinase_N_dom"/>
</dbReference>
<dbReference type="Gene3D" id="3.30.230.10">
    <property type="match status" value="1"/>
</dbReference>
<evidence type="ECO:0000256" key="7">
    <source>
        <dbReference type="ARBA" id="ARBA00022840"/>
    </source>
</evidence>
<organism evidence="12 13">
    <name type="scientific">Schwartzia succinivorans DSM 10502</name>
    <dbReference type="NCBI Taxonomy" id="1123243"/>
    <lineage>
        <taxon>Bacteria</taxon>
        <taxon>Bacillati</taxon>
        <taxon>Bacillota</taxon>
        <taxon>Negativicutes</taxon>
        <taxon>Selenomonadales</taxon>
        <taxon>Selenomonadaceae</taxon>
        <taxon>Schwartzia</taxon>
    </lineage>
</organism>
<feature type="binding site" evidence="9">
    <location>
        <begin position="92"/>
        <end position="102"/>
    </location>
    <ligand>
        <name>ATP</name>
        <dbReference type="ChEBI" id="CHEBI:30616"/>
    </ligand>
</feature>
<keyword evidence="5 9" id="KW-0547">Nucleotide-binding</keyword>
<dbReference type="InterPro" id="IPR013750">
    <property type="entry name" value="GHMP_kinase_C_dom"/>
</dbReference>
<evidence type="ECO:0000256" key="3">
    <source>
        <dbReference type="ARBA" id="ARBA00017473"/>
    </source>
</evidence>
<feature type="active site" evidence="9">
    <location>
        <position position="9"/>
    </location>
</feature>
<dbReference type="InterPro" id="IPR004424">
    <property type="entry name" value="IspE"/>
</dbReference>
<keyword evidence="13" id="KW-1185">Reference proteome</keyword>
<evidence type="ECO:0000256" key="4">
    <source>
        <dbReference type="ARBA" id="ARBA00022679"/>
    </source>
</evidence>
<keyword evidence="6 9" id="KW-0418">Kinase</keyword>
<name>A0A1M4UB18_9FIRM</name>
<dbReference type="NCBIfam" id="NF011202">
    <property type="entry name" value="PRK14608.1"/>
    <property type="match status" value="1"/>
</dbReference>
<comment type="catalytic activity">
    <reaction evidence="9">
        <text>4-CDP-2-C-methyl-D-erythritol + ATP = 4-CDP-2-C-methyl-D-erythritol 2-phosphate + ADP + H(+)</text>
        <dbReference type="Rhea" id="RHEA:18437"/>
        <dbReference type="ChEBI" id="CHEBI:15378"/>
        <dbReference type="ChEBI" id="CHEBI:30616"/>
        <dbReference type="ChEBI" id="CHEBI:57823"/>
        <dbReference type="ChEBI" id="CHEBI:57919"/>
        <dbReference type="ChEBI" id="CHEBI:456216"/>
        <dbReference type="EC" id="2.7.1.148"/>
    </reaction>
</comment>
<dbReference type="EMBL" id="FQUG01000003">
    <property type="protein sequence ID" value="SHE53915.1"/>
    <property type="molecule type" value="Genomic_DNA"/>
</dbReference>
<dbReference type="UniPathway" id="UPA00056">
    <property type="reaction ID" value="UER00094"/>
</dbReference>
<comment type="similarity">
    <text evidence="1 9">Belongs to the GHMP kinase family. IspE subfamily.</text>
</comment>
<dbReference type="OrthoDB" id="9809438at2"/>
<accession>A0A1M4UB18</accession>
<dbReference type="InterPro" id="IPR036554">
    <property type="entry name" value="GHMP_kinase_C_sf"/>
</dbReference>
<evidence type="ECO:0000256" key="9">
    <source>
        <dbReference type="HAMAP-Rule" id="MF_00061"/>
    </source>
</evidence>
<comment type="pathway">
    <text evidence="9">Isoprenoid biosynthesis; isopentenyl diphosphate biosynthesis via DXP pathway; isopentenyl diphosphate from 1-deoxy-D-xylulose 5-phosphate: step 3/6.</text>
</comment>
<keyword evidence="9" id="KW-0414">Isoprene biosynthesis</keyword>
<sequence length="289" mass="30899">MITVTANAKINLALDVLGKRKDGYHEVKLVMQSIGLADTIWMEPKPCGIELEVDSPELPADESNLAYKAARIFLDEHSMQHGVSIAVKKKIPMGAGLAGGSADAAAVLLGMDKLFGTRMTQDDFMRMAAKLGSDVPFCVIGGTMLAEGRGECLTELPELPSCWVVLAKPDVSVSTAWAYNAFDDEKDVVHPDIDGLQQALKDGDMQKVLSNIGNVLEPIAVREYPVIGDYLAQMEKHGAQACRMTGSGSAVFGIFKSQVEAESAAAALRGLASEVFAVPVKRKACIIEC</sequence>
<dbReference type="Proteomes" id="UP000184404">
    <property type="component" value="Unassembled WGS sequence"/>
</dbReference>
<dbReference type="PANTHER" id="PTHR43527">
    <property type="entry name" value="4-DIPHOSPHOCYTIDYL-2-C-METHYL-D-ERYTHRITOL KINASE, CHLOROPLASTIC"/>
    <property type="match status" value="1"/>
</dbReference>
<dbReference type="Gene3D" id="3.30.70.890">
    <property type="entry name" value="GHMP kinase, C-terminal domain"/>
    <property type="match status" value="1"/>
</dbReference>
<keyword evidence="4 9" id="KW-0808">Transferase</keyword>
<evidence type="ECO:0000256" key="5">
    <source>
        <dbReference type="ARBA" id="ARBA00022741"/>
    </source>
</evidence>
<evidence type="ECO:0000256" key="6">
    <source>
        <dbReference type="ARBA" id="ARBA00022777"/>
    </source>
</evidence>
<feature type="domain" description="GHMP kinase C-terminal" evidence="11">
    <location>
        <begin position="198"/>
        <end position="269"/>
    </location>
</feature>
<evidence type="ECO:0000256" key="8">
    <source>
        <dbReference type="ARBA" id="ARBA00032554"/>
    </source>
</evidence>
<dbReference type="STRING" id="1123243.SAMN02745190_00592"/>
<gene>
    <name evidence="9" type="primary">ispE</name>
    <name evidence="12" type="ORF">SAMN02745190_00592</name>
</gene>
<evidence type="ECO:0000259" key="10">
    <source>
        <dbReference type="Pfam" id="PF00288"/>
    </source>
</evidence>
<dbReference type="SUPFAM" id="SSF54211">
    <property type="entry name" value="Ribosomal protein S5 domain 2-like"/>
    <property type="match status" value="1"/>
</dbReference>
<evidence type="ECO:0000313" key="13">
    <source>
        <dbReference type="Proteomes" id="UP000184404"/>
    </source>
</evidence>
<dbReference type="GO" id="GO:0050515">
    <property type="term" value="F:4-(cytidine 5'-diphospho)-2-C-methyl-D-erythritol kinase activity"/>
    <property type="evidence" value="ECO:0007669"/>
    <property type="project" value="UniProtKB-UniRule"/>
</dbReference>
<dbReference type="PIRSF" id="PIRSF010376">
    <property type="entry name" value="IspE"/>
    <property type="match status" value="1"/>
</dbReference>
<comment type="function">
    <text evidence="9">Catalyzes the phosphorylation of the position 2 hydroxy group of 4-diphosphocytidyl-2C-methyl-D-erythritol.</text>
</comment>
<evidence type="ECO:0000313" key="12">
    <source>
        <dbReference type="EMBL" id="SHE53915.1"/>
    </source>
</evidence>
<protein>
    <recommendedName>
        <fullName evidence="3 9">4-diphosphocytidyl-2-C-methyl-D-erythritol kinase</fullName>
        <shortName evidence="9">CMK</shortName>
        <ecNumber evidence="2 9">2.7.1.148</ecNumber>
    </recommendedName>
    <alternativeName>
        <fullName evidence="8 9">4-(cytidine-5'-diphospho)-2-C-methyl-D-erythritol kinase</fullName>
    </alternativeName>
</protein>
<dbReference type="SUPFAM" id="SSF55060">
    <property type="entry name" value="GHMP Kinase, C-terminal domain"/>
    <property type="match status" value="1"/>
</dbReference>
<evidence type="ECO:0000256" key="2">
    <source>
        <dbReference type="ARBA" id="ARBA00012052"/>
    </source>
</evidence>
<dbReference type="NCBIfam" id="TIGR00154">
    <property type="entry name" value="ispE"/>
    <property type="match status" value="1"/>
</dbReference>
<reference evidence="12 13" key="1">
    <citation type="submission" date="2016-11" db="EMBL/GenBank/DDBJ databases">
        <authorList>
            <person name="Jaros S."/>
            <person name="Januszkiewicz K."/>
            <person name="Wedrychowicz H."/>
        </authorList>
    </citation>
    <scope>NUCLEOTIDE SEQUENCE [LARGE SCALE GENOMIC DNA]</scope>
    <source>
        <strain evidence="12 13">DSM 10502</strain>
    </source>
</reference>
<dbReference type="EC" id="2.7.1.148" evidence="2 9"/>
<dbReference type="GO" id="GO:0005524">
    <property type="term" value="F:ATP binding"/>
    <property type="evidence" value="ECO:0007669"/>
    <property type="project" value="UniProtKB-UniRule"/>
</dbReference>
<evidence type="ECO:0000259" key="11">
    <source>
        <dbReference type="Pfam" id="PF08544"/>
    </source>
</evidence>
<dbReference type="GO" id="GO:0019288">
    <property type="term" value="P:isopentenyl diphosphate biosynthetic process, methylerythritol 4-phosphate pathway"/>
    <property type="evidence" value="ECO:0007669"/>
    <property type="project" value="UniProtKB-UniRule"/>
</dbReference>
<keyword evidence="7 9" id="KW-0067">ATP-binding</keyword>
<dbReference type="AlphaFoldDB" id="A0A1M4UB18"/>
<dbReference type="PANTHER" id="PTHR43527:SF2">
    <property type="entry name" value="4-DIPHOSPHOCYTIDYL-2-C-METHYL-D-ERYTHRITOL KINASE, CHLOROPLASTIC"/>
    <property type="match status" value="1"/>
</dbReference>
<feature type="domain" description="GHMP kinase N-terminal" evidence="10">
    <location>
        <begin position="64"/>
        <end position="142"/>
    </location>
</feature>
<dbReference type="InterPro" id="IPR020568">
    <property type="entry name" value="Ribosomal_Su5_D2-typ_SF"/>
</dbReference>
<evidence type="ECO:0000256" key="1">
    <source>
        <dbReference type="ARBA" id="ARBA00009684"/>
    </source>
</evidence>
<dbReference type="HAMAP" id="MF_00061">
    <property type="entry name" value="IspE"/>
    <property type="match status" value="1"/>
</dbReference>
<dbReference type="InterPro" id="IPR014721">
    <property type="entry name" value="Ribsml_uS5_D2-typ_fold_subgr"/>
</dbReference>